<dbReference type="PROSITE" id="PS50111">
    <property type="entry name" value="CHEMOTAXIS_TRANSDUC_2"/>
    <property type="match status" value="1"/>
</dbReference>
<feature type="domain" description="Methyl-accepting transducer" evidence="12">
    <location>
        <begin position="379"/>
        <end position="636"/>
    </location>
</feature>
<dbReference type="CDD" id="cd12912">
    <property type="entry name" value="PDC2_MCP_like"/>
    <property type="match status" value="1"/>
</dbReference>
<dbReference type="Gene3D" id="3.30.450.20">
    <property type="entry name" value="PAS domain"/>
    <property type="match status" value="1"/>
</dbReference>
<feature type="domain" description="HAMP" evidence="13">
    <location>
        <begin position="308"/>
        <end position="360"/>
    </location>
</feature>
<evidence type="ECO:0000256" key="11">
    <source>
        <dbReference type="SAM" id="Phobius"/>
    </source>
</evidence>
<evidence type="ECO:0000256" key="5">
    <source>
        <dbReference type="ARBA" id="ARBA00022989"/>
    </source>
</evidence>
<comment type="caution">
    <text evidence="14">The sequence shown here is derived from an EMBL/GenBank/DDBJ whole genome shotgun (WGS) entry which is preliminary data.</text>
</comment>
<dbReference type="Proteomes" id="UP000003081">
    <property type="component" value="Unassembled WGS sequence"/>
</dbReference>
<sequence length="666" mass="73240">MMKTKTKDKNNEKTLKTKLLFSFLSVGILPLIIFALICGVIIKSSMYSSEILSLKQISRMITDNLDNWADDNVILVEDIATSQTVYSTDIDSIQQELRNKQGQDTGILNIMYVDTNGNIIADSLGSKGENISSEPYFKDVSKGYSYVSDVLVYENNLSYIIFSSPVKQNNKVVGYIVNKVKTESIGDSIGTIFYSEDGQVYTFNNNGYITYHSDYTKIMNENILESSSELSKGAEKALDGNFNSINYTYNGEKGVAVYNFIPSLKWGTMTTTPNSEIYKGFKNAFITVFPIVIVIIVLIVGVALYILKLFTKPINEMASLTKEVANGNLSVQCDLTGASEITNIGNDLNEMVNSLRNLVISIDSKSNDLKDASVELEELASSAEENSRDISSAMTEIADTSVAQASKTDDILSYVRNLDEKISEVTKKLGETNSALQISDDALKKGNKGTKELKNSTEEQFKLVDQAVDEVNELSQFVLNIDRIIETISEISNQTSLLALNASIEAARAGESGKGFAVVAEEVGKLANESKEATQETAEILNTIRNKADLTTKLMSSIDEGMKVQNLTVNETLAIFDEITNADSKISDNIKSFNNLIDYIKDFSENLLELIETLASSSEESAAVSEEVTASSEEQISVVEKVKVAGDKILKVVDELKVNIDKFKTE</sequence>
<dbReference type="EMBL" id="ACOM01000001">
    <property type="protein sequence ID" value="EEP56174.1"/>
    <property type="molecule type" value="Genomic_DNA"/>
</dbReference>
<evidence type="ECO:0000256" key="10">
    <source>
        <dbReference type="SAM" id="Coils"/>
    </source>
</evidence>
<dbReference type="Gene3D" id="1.10.287.950">
    <property type="entry name" value="Methyl-accepting chemotaxis protein"/>
    <property type="match status" value="1"/>
</dbReference>
<dbReference type="GO" id="GO:0005886">
    <property type="term" value="C:plasma membrane"/>
    <property type="evidence" value="ECO:0007669"/>
    <property type="project" value="UniProtKB-SubCell"/>
</dbReference>
<gene>
    <name evidence="14" type="ORF">CLP_0325</name>
</gene>
<evidence type="ECO:0000256" key="3">
    <source>
        <dbReference type="ARBA" id="ARBA00022500"/>
    </source>
</evidence>
<dbReference type="GO" id="GO:0006935">
    <property type="term" value="P:chemotaxis"/>
    <property type="evidence" value="ECO:0007669"/>
    <property type="project" value="UniProtKB-KW"/>
</dbReference>
<evidence type="ECO:0000256" key="8">
    <source>
        <dbReference type="ARBA" id="ARBA00029447"/>
    </source>
</evidence>
<organism evidence="14 15">
    <name type="scientific">Clostridium butyricum E4 str. BoNT E BL5262</name>
    <dbReference type="NCBI Taxonomy" id="632245"/>
    <lineage>
        <taxon>Bacteria</taxon>
        <taxon>Bacillati</taxon>
        <taxon>Bacillota</taxon>
        <taxon>Clostridia</taxon>
        <taxon>Eubacteriales</taxon>
        <taxon>Clostridiaceae</taxon>
        <taxon>Clostridium</taxon>
    </lineage>
</organism>
<feature type="coiled-coil region" evidence="10">
    <location>
        <begin position="362"/>
        <end position="389"/>
    </location>
</feature>
<evidence type="ECO:0000256" key="1">
    <source>
        <dbReference type="ARBA" id="ARBA00004651"/>
    </source>
</evidence>
<dbReference type="InterPro" id="IPR033479">
    <property type="entry name" value="dCache_1"/>
</dbReference>
<evidence type="ECO:0000256" key="4">
    <source>
        <dbReference type="ARBA" id="ARBA00022692"/>
    </source>
</evidence>
<keyword evidence="2" id="KW-1003">Cell membrane</keyword>
<keyword evidence="4 11" id="KW-0812">Transmembrane</keyword>
<dbReference type="SMART" id="SM00304">
    <property type="entry name" value="HAMP"/>
    <property type="match status" value="1"/>
</dbReference>
<keyword evidence="10" id="KW-0175">Coiled coil</keyword>
<dbReference type="PANTHER" id="PTHR32089">
    <property type="entry name" value="METHYL-ACCEPTING CHEMOTAXIS PROTEIN MCPB"/>
    <property type="match status" value="1"/>
</dbReference>
<dbReference type="PANTHER" id="PTHR32089:SF112">
    <property type="entry name" value="LYSOZYME-LIKE PROTEIN-RELATED"/>
    <property type="match status" value="1"/>
</dbReference>
<feature type="transmembrane region" description="Helical" evidence="11">
    <location>
        <begin position="20"/>
        <end position="42"/>
    </location>
</feature>
<keyword evidence="3" id="KW-0145">Chemotaxis</keyword>
<evidence type="ECO:0000256" key="6">
    <source>
        <dbReference type="ARBA" id="ARBA00023136"/>
    </source>
</evidence>
<reference evidence="14 15" key="1">
    <citation type="submission" date="2009-08" db="EMBL/GenBank/DDBJ databases">
        <authorList>
            <person name="Shrivastava S."/>
            <person name="Brinkac L.B."/>
            <person name="Brown J.L."/>
            <person name="Bruce D.B."/>
            <person name="Detter C."/>
            <person name="Green L.D."/>
            <person name="Munk C.A."/>
            <person name="Rogers Y.C."/>
            <person name="Tapia R."/>
            <person name="Sims D.R."/>
            <person name="Smith L.A."/>
            <person name="Smith T.J."/>
            <person name="Sutton G."/>
            <person name="Brettin T."/>
        </authorList>
    </citation>
    <scope>NUCLEOTIDE SEQUENCE [LARGE SCALE GENOMIC DNA]</scope>
    <source>
        <strain evidence="15">E4 str. BoNT E BL5262</strain>
    </source>
</reference>
<dbReference type="Pfam" id="PF02743">
    <property type="entry name" value="dCache_1"/>
    <property type="match status" value="1"/>
</dbReference>
<dbReference type="CDD" id="cd06225">
    <property type="entry name" value="HAMP"/>
    <property type="match status" value="1"/>
</dbReference>
<dbReference type="Gene3D" id="6.10.340.10">
    <property type="match status" value="1"/>
</dbReference>
<evidence type="ECO:0000256" key="7">
    <source>
        <dbReference type="ARBA" id="ARBA00023224"/>
    </source>
</evidence>
<dbReference type="InterPro" id="IPR004089">
    <property type="entry name" value="MCPsignal_dom"/>
</dbReference>
<dbReference type="PROSITE" id="PS50885">
    <property type="entry name" value="HAMP"/>
    <property type="match status" value="1"/>
</dbReference>
<dbReference type="STRING" id="1492.ATN24_19875"/>
<keyword evidence="5 11" id="KW-1133">Transmembrane helix</keyword>
<dbReference type="SUPFAM" id="SSF103190">
    <property type="entry name" value="Sensory domain-like"/>
    <property type="match status" value="1"/>
</dbReference>
<protein>
    <submittedName>
        <fullName evidence="14">Methyl-accepting chemotaxis protein</fullName>
    </submittedName>
</protein>
<keyword evidence="15" id="KW-1185">Reference proteome</keyword>
<comment type="similarity">
    <text evidence="8">Belongs to the methyl-accepting chemotaxis (MCP) protein family.</text>
</comment>
<dbReference type="RefSeq" id="WP_003408231.1">
    <property type="nucleotide sequence ID" value="NZ_ACOM01000001.1"/>
</dbReference>
<evidence type="ECO:0000256" key="9">
    <source>
        <dbReference type="PROSITE-ProRule" id="PRU00284"/>
    </source>
</evidence>
<feature type="transmembrane region" description="Helical" evidence="11">
    <location>
        <begin position="284"/>
        <end position="307"/>
    </location>
</feature>
<evidence type="ECO:0000313" key="14">
    <source>
        <dbReference type="EMBL" id="EEP56174.1"/>
    </source>
</evidence>
<dbReference type="Pfam" id="PF00015">
    <property type="entry name" value="MCPsignal"/>
    <property type="match status" value="1"/>
</dbReference>
<dbReference type="InterPro" id="IPR003660">
    <property type="entry name" value="HAMP_dom"/>
</dbReference>
<dbReference type="InterPro" id="IPR029151">
    <property type="entry name" value="Sensor-like_sf"/>
</dbReference>
<evidence type="ECO:0000256" key="2">
    <source>
        <dbReference type="ARBA" id="ARBA00022475"/>
    </source>
</evidence>
<dbReference type="Pfam" id="PF00672">
    <property type="entry name" value="HAMP"/>
    <property type="match status" value="1"/>
</dbReference>
<dbReference type="SMART" id="SM00283">
    <property type="entry name" value="MA"/>
    <property type="match status" value="1"/>
</dbReference>
<accession>C4IBE8</accession>
<dbReference type="SUPFAM" id="SSF58104">
    <property type="entry name" value="Methyl-accepting chemotaxis protein (MCP) signaling domain"/>
    <property type="match status" value="1"/>
</dbReference>
<dbReference type="HOGENOM" id="CLU_000445_107_19_9"/>
<comment type="subcellular location">
    <subcellularLocation>
        <location evidence="1">Cell membrane</location>
        <topology evidence="1">Multi-pass membrane protein</topology>
    </subcellularLocation>
</comment>
<dbReference type="GO" id="GO:0007165">
    <property type="term" value="P:signal transduction"/>
    <property type="evidence" value="ECO:0007669"/>
    <property type="project" value="UniProtKB-KW"/>
</dbReference>
<keyword evidence="7 9" id="KW-0807">Transducer</keyword>
<dbReference type="AlphaFoldDB" id="C4IBE8"/>
<keyword evidence="6 11" id="KW-0472">Membrane</keyword>
<proteinExistence type="inferred from homology"/>
<evidence type="ECO:0000313" key="15">
    <source>
        <dbReference type="Proteomes" id="UP000003081"/>
    </source>
</evidence>
<evidence type="ECO:0000259" key="12">
    <source>
        <dbReference type="PROSITE" id="PS50111"/>
    </source>
</evidence>
<name>C4IBE8_CLOBU</name>
<dbReference type="eggNOG" id="COG0840">
    <property type="taxonomic scope" value="Bacteria"/>
</dbReference>
<evidence type="ECO:0000259" key="13">
    <source>
        <dbReference type="PROSITE" id="PS50885"/>
    </source>
</evidence>